<dbReference type="PROSITE" id="PS50113">
    <property type="entry name" value="PAC"/>
    <property type="match status" value="2"/>
</dbReference>
<evidence type="ECO:0000256" key="3">
    <source>
        <dbReference type="ARBA" id="ARBA00022553"/>
    </source>
</evidence>
<dbReference type="AlphaFoldDB" id="A0A7U4DNZ7"/>
<dbReference type="NCBIfam" id="TIGR00229">
    <property type="entry name" value="sensory_box"/>
    <property type="match status" value="3"/>
</dbReference>
<dbReference type="InterPro" id="IPR000014">
    <property type="entry name" value="PAS"/>
</dbReference>
<dbReference type="SUPFAM" id="SSF55785">
    <property type="entry name" value="PYP-like sensor domain (PAS domain)"/>
    <property type="match status" value="3"/>
</dbReference>
<dbReference type="InterPro" id="IPR036890">
    <property type="entry name" value="HATPase_C_sf"/>
</dbReference>
<dbReference type="PROSITE" id="PS50109">
    <property type="entry name" value="HIS_KIN"/>
    <property type="match status" value="1"/>
</dbReference>
<dbReference type="SUPFAM" id="SSF47384">
    <property type="entry name" value="Homodimeric domain of signal transducing histidine kinase"/>
    <property type="match status" value="1"/>
</dbReference>
<keyword evidence="10" id="KW-0808">Transferase</keyword>
<evidence type="ECO:0000259" key="9">
    <source>
        <dbReference type="PROSITE" id="PS50113"/>
    </source>
</evidence>
<dbReference type="EC" id="2.7.13.3" evidence="2"/>
<evidence type="ECO:0000256" key="2">
    <source>
        <dbReference type="ARBA" id="ARBA00012438"/>
    </source>
</evidence>
<keyword evidence="11" id="KW-1185">Reference proteome</keyword>
<dbReference type="InterPro" id="IPR035965">
    <property type="entry name" value="PAS-like_dom_sf"/>
</dbReference>
<dbReference type="SMART" id="SM00388">
    <property type="entry name" value="HisKA"/>
    <property type="match status" value="1"/>
</dbReference>
<dbReference type="Gene3D" id="1.10.287.130">
    <property type="match status" value="1"/>
</dbReference>
<dbReference type="PRINTS" id="PR00344">
    <property type="entry name" value="BCTRLSENSOR"/>
</dbReference>
<gene>
    <name evidence="10" type="ordered locus">Despr_1366</name>
</gene>
<dbReference type="SMART" id="SM00091">
    <property type="entry name" value="PAS"/>
    <property type="match status" value="3"/>
</dbReference>
<dbReference type="Proteomes" id="UP000006365">
    <property type="component" value="Chromosome"/>
</dbReference>
<dbReference type="InterPro" id="IPR004358">
    <property type="entry name" value="Sig_transdc_His_kin-like_C"/>
</dbReference>
<feature type="domain" description="PAS" evidence="8">
    <location>
        <begin position="211"/>
        <end position="261"/>
    </location>
</feature>
<dbReference type="Pfam" id="PF13426">
    <property type="entry name" value="PAS_9"/>
    <property type="match status" value="3"/>
</dbReference>
<feature type="domain" description="PAC" evidence="9">
    <location>
        <begin position="159"/>
        <end position="210"/>
    </location>
</feature>
<evidence type="ECO:0000259" key="8">
    <source>
        <dbReference type="PROSITE" id="PS50112"/>
    </source>
</evidence>
<dbReference type="PANTHER" id="PTHR43065:SF42">
    <property type="entry name" value="TWO-COMPONENT SENSOR PPRA"/>
    <property type="match status" value="1"/>
</dbReference>
<feature type="domain" description="PAS" evidence="8">
    <location>
        <begin position="328"/>
        <end position="374"/>
    </location>
</feature>
<keyword evidence="5" id="KW-0472">Membrane</keyword>
<dbReference type="InterPro" id="IPR011006">
    <property type="entry name" value="CheY-like_superfamily"/>
</dbReference>
<dbReference type="KEGG" id="dpr:Despr_1366"/>
<keyword evidence="3 4" id="KW-0597">Phosphoprotein</keyword>
<comment type="catalytic activity">
    <reaction evidence="1">
        <text>ATP + protein L-histidine = ADP + protein N-phospho-L-histidine.</text>
        <dbReference type="EC" id="2.7.13.3"/>
    </reaction>
</comment>
<reference evidence="10 11" key="1">
    <citation type="journal article" date="2011" name="Stand. Genomic Sci.">
        <title>Complete genome sequence of Desulfobulbus propionicus type strain (1pr3).</title>
        <authorList>
            <person name="Pagani I."/>
            <person name="Lapidus A."/>
            <person name="Nolan M."/>
            <person name="Lucas S."/>
            <person name="Hammon N."/>
            <person name="Deshpande S."/>
            <person name="Cheng J.F."/>
            <person name="Chertkov O."/>
            <person name="Davenport K."/>
            <person name="Tapia R."/>
            <person name="Han C."/>
            <person name="Goodwin L."/>
            <person name="Pitluck S."/>
            <person name="Liolios K."/>
            <person name="Mavromatis K."/>
            <person name="Ivanova N."/>
            <person name="Mikhailova N."/>
            <person name="Pati A."/>
            <person name="Chen A."/>
            <person name="Palaniappan K."/>
            <person name="Land M."/>
            <person name="Hauser L."/>
            <person name="Chang Y.J."/>
            <person name="Jeffries C.D."/>
            <person name="Detter J.C."/>
            <person name="Brambilla E."/>
            <person name="Kannan K.P."/>
            <person name="Djao O.D."/>
            <person name="Rohde M."/>
            <person name="Pukall R."/>
            <person name="Spring S."/>
            <person name="Goker M."/>
            <person name="Sikorski J."/>
            <person name="Woyke T."/>
            <person name="Bristow J."/>
            <person name="Eisen J.A."/>
            <person name="Markowitz V."/>
            <person name="Hugenholtz P."/>
            <person name="Kyrpides N.C."/>
            <person name="Klenk H.P."/>
        </authorList>
    </citation>
    <scope>NUCLEOTIDE SEQUENCE [LARGE SCALE GENOMIC DNA]</scope>
    <source>
        <strain evidence="11">ATCC 33891 / DSM 2032 / 1pr3</strain>
    </source>
</reference>
<organism evidence="10 11">
    <name type="scientific">Desulfobulbus propionicus (strain ATCC 33891 / DSM 2032 / VKM B-1956 / 1pr3)</name>
    <dbReference type="NCBI Taxonomy" id="577650"/>
    <lineage>
        <taxon>Bacteria</taxon>
        <taxon>Pseudomonadati</taxon>
        <taxon>Thermodesulfobacteriota</taxon>
        <taxon>Desulfobulbia</taxon>
        <taxon>Desulfobulbales</taxon>
        <taxon>Desulfobulbaceae</taxon>
        <taxon>Desulfobulbus</taxon>
    </lineage>
</organism>
<dbReference type="PANTHER" id="PTHR43065">
    <property type="entry name" value="SENSOR HISTIDINE KINASE"/>
    <property type="match status" value="1"/>
</dbReference>
<dbReference type="Gene3D" id="3.30.450.20">
    <property type="entry name" value="PAS domain"/>
    <property type="match status" value="3"/>
</dbReference>
<dbReference type="InterPro" id="IPR003594">
    <property type="entry name" value="HATPase_dom"/>
</dbReference>
<dbReference type="RefSeq" id="WP_015724070.1">
    <property type="nucleotide sequence ID" value="NC_014972.1"/>
</dbReference>
<dbReference type="InterPro" id="IPR000700">
    <property type="entry name" value="PAS-assoc_C"/>
</dbReference>
<evidence type="ECO:0000259" key="7">
    <source>
        <dbReference type="PROSITE" id="PS50110"/>
    </source>
</evidence>
<dbReference type="GO" id="GO:0000155">
    <property type="term" value="F:phosphorelay sensor kinase activity"/>
    <property type="evidence" value="ECO:0007669"/>
    <property type="project" value="InterPro"/>
</dbReference>
<dbReference type="InterPro" id="IPR003661">
    <property type="entry name" value="HisK_dim/P_dom"/>
</dbReference>
<feature type="transmembrane region" description="Helical" evidence="5">
    <location>
        <begin position="53"/>
        <end position="73"/>
    </location>
</feature>
<dbReference type="EMBL" id="CP002364">
    <property type="protein sequence ID" value="ADW17529.1"/>
    <property type="molecule type" value="Genomic_DNA"/>
</dbReference>
<feature type="domain" description="PAS" evidence="8">
    <location>
        <begin position="91"/>
        <end position="141"/>
    </location>
</feature>
<proteinExistence type="predicted"/>
<keyword evidence="5" id="KW-0812">Transmembrane</keyword>
<dbReference type="InterPro" id="IPR036097">
    <property type="entry name" value="HisK_dim/P_sf"/>
</dbReference>
<keyword evidence="5" id="KW-1133">Transmembrane helix</keyword>
<evidence type="ECO:0000313" key="10">
    <source>
        <dbReference type="EMBL" id="ADW17529.1"/>
    </source>
</evidence>
<dbReference type="Pfam" id="PF00072">
    <property type="entry name" value="Response_reg"/>
    <property type="match status" value="1"/>
</dbReference>
<name>A0A7U4DNZ7_DESPD</name>
<dbReference type="Gene3D" id="3.30.565.10">
    <property type="entry name" value="Histidine kinase-like ATPase, C-terminal domain"/>
    <property type="match status" value="1"/>
</dbReference>
<dbReference type="CDD" id="cd00130">
    <property type="entry name" value="PAS"/>
    <property type="match status" value="3"/>
</dbReference>
<evidence type="ECO:0000313" key="11">
    <source>
        <dbReference type="Proteomes" id="UP000006365"/>
    </source>
</evidence>
<dbReference type="PROSITE" id="PS50112">
    <property type="entry name" value="PAS"/>
    <property type="match status" value="3"/>
</dbReference>
<feature type="domain" description="PAC" evidence="9">
    <location>
        <begin position="399"/>
        <end position="453"/>
    </location>
</feature>
<keyword evidence="10" id="KW-0418">Kinase</keyword>
<accession>A0A7U4DNZ7</accession>
<dbReference type="CDD" id="cd00082">
    <property type="entry name" value="HisKA"/>
    <property type="match status" value="1"/>
</dbReference>
<evidence type="ECO:0000259" key="6">
    <source>
        <dbReference type="PROSITE" id="PS50109"/>
    </source>
</evidence>
<dbReference type="InterPro" id="IPR001610">
    <property type="entry name" value="PAC"/>
</dbReference>
<dbReference type="InterPro" id="IPR005467">
    <property type="entry name" value="His_kinase_dom"/>
</dbReference>
<feature type="domain" description="Histidine kinase" evidence="6">
    <location>
        <begin position="466"/>
        <end position="688"/>
    </location>
</feature>
<sequence>MKFRRIRSQPLSESVKTILLSLGLVLLWFLFADQATAFLFREEPSPLIRQTSGWWALVGATGVLLLFVSRKTIRRLATSRRPRADNGRYLDSIFRASPTGIGVVSNRVILTVNDRLCAMTGYSREELIGRSTRIFYPSDAEYQAVGSEKYEQISQTGIGTVETRWRRKNGTLLDILLSSSPILADRLAEGVTFTALDITALKQTERSLRENEHYYRTLIDLAVDGILLGTREGVIIDSNNQMCAMLGMEREALIGRHVSELPFTEASLAESPFRFDLLRQGQVVLSERVLVRPDGRQLFVEMRTKMMPNGTYQSIYRDISQRKQAEADLERLRVAIEQAGEVVVITDVEGAIQYANPAFVRVTGYAVSEVVGQNPRILKSDAHDQAFYKTLWETIVGGRTWSGQLINKRKDGTLYTEEATISPVFDDHGAIVNFVAIKRDITAQLKLEEQYLQAQKMESVGRLTGGVAHDFNNLLAVIIGYCEMALQKTADRHAVHEDLRNIHLAANRSADIVRQLLAFSRKQPIDPKILDLNEVVEGMLPMLRRLIGEDIELIWSPQAGLPPINIDPAQIDQILANLCVNARDAIRGTGTITLRTATIVADAAFRAAHPEAMERDYVVLSVADDGCGMEPELLGKVFEPFFTTKGALGTGLGLATVYGIVQQNQALIATDSEPGRGTTFSVYLPVHAGEQAPGRREQPEPVLPGNGETLLLVEDDQGILDVARTMLDALGYGVLSAQSPGEALRLAARHEGKIDLLLTDVIMPEMNGRELARQLTAMRPGMKLLYMSGYTAEAIAQRGMLDQEVDFLQKPFRFEELSRIIRRVLDGETP</sequence>
<evidence type="ECO:0000256" key="4">
    <source>
        <dbReference type="PROSITE-ProRule" id="PRU00169"/>
    </source>
</evidence>
<feature type="modified residue" description="4-aspartylphosphate" evidence="4">
    <location>
        <position position="760"/>
    </location>
</feature>
<dbReference type="PROSITE" id="PS50110">
    <property type="entry name" value="RESPONSE_REGULATORY"/>
    <property type="match status" value="1"/>
</dbReference>
<evidence type="ECO:0000256" key="1">
    <source>
        <dbReference type="ARBA" id="ARBA00000085"/>
    </source>
</evidence>
<feature type="domain" description="Response regulatory" evidence="7">
    <location>
        <begin position="709"/>
        <end position="825"/>
    </location>
</feature>
<dbReference type="SUPFAM" id="SSF52172">
    <property type="entry name" value="CheY-like"/>
    <property type="match status" value="1"/>
</dbReference>
<evidence type="ECO:0000256" key="5">
    <source>
        <dbReference type="SAM" id="Phobius"/>
    </source>
</evidence>
<dbReference type="SMART" id="SM00387">
    <property type="entry name" value="HATPase_c"/>
    <property type="match status" value="1"/>
</dbReference>
<dbReference type="Pfam" id="PF00512">
    <property type="entry name" value="HisKA"/>
    <property type="match status" value="1"/>
</dbReference>
<dbReference type="InterPro" id="IPR001789">
    <property type="entry name" value="Sig_transdc_resp-reg_receiver"/>
</dbReference>
<dbReference type="SMART" id="SM00086">
    <property type="entry name" value="PAC"/>
    <property type="match status" value="2"/>
</dbReference>
<dbReference type="SMART" id="SM00448">
    <property type="entry name" value="REC"/>
    <property type="match status" value="1"/>
</dbReference>
<dbReference type="Gene3D" id="3.40.50.2300">
    <property type="match status" value="1"/>
</dbReference>
<dbReference type="Pfam" id="PF02518">
    <property type="entry name" value="HATPase_c"/>
    <property type="match status" value="1"/>
</dbReference>
<protein>
    <recommendedName>
        <fullName evidence="2">histidine kinase</fullName>
        <ecNumber evidence="2">2.7.13.3</ecNumber>
    </recommendedName>
</protein>
<dbReference type="SUPFAM" id="SSF55874">
    <property type="entry name" value="ATPase domain of HSP90 chaperone/DNA topoisomerase II/histidine kinase"/>
    <property type="match status" value="1"/>
</dbReference>